<dbReference type="RefSeq" id="WP_090136237.1">
    <property type="nucleotide sequence ID" value="NZ_FMBC01000020.1"/>
</dbReference>
<reference evidence="3" key="1">
    <citation type="submission" date="2016-08" db="EMBL/GenBank/DDBJ databases">
        <authorList>
            <person name="Varghese N."/>
            <person name="Submissions Spin"/>
        </authorList>
    </citation>
    <scope>NUCLEOTIDE SEQUENCE [LARGE SCALE GENOMIC DNA]</scope>
    <source>
        <strain evidence="3">REICA_142</strain>
    </source>
</reference>
<dbReference type="Proteomes" id="UP000198515">
    <property type="component" value="Unassembled WGS sequence"/>
</dbReference>
<dbReference type="Pfam" id="PF11143">
    <property type="entry name" value="DUF2919"/>
    <property type="match status" value="1"/>
</dbReference>
<dbReference type="EMBL" id="FMBC01000020">
    <property type="protein sequence ID" value="SCC38645.1"/>
    <property type="molecule type" value="Genomic_DNA"/>
</dbReference>
<keyword evidence="1" id="KW-0812">Transmembrane</keyword>
<accession>A0A1C4E563</accession>
<evidence type="ECO:0008006" key="4">
    <source>
        <dbReference type="Google" id="ProtNLM"/>
    </source>
</evidence>
<sequence>MKSIDISPSDYDRHGRLRLPFLFWCVLVLQARTWILFVIAGASRGQGDALLTLFYPDHHQFWLGLLPGLPAALAFFFSARREYHPRFWHAIYPLLLLVQLALVLWLPSRWFCGEALSGIGLSLLIIDLFALWWLATSRRLRACFYSSDE</sequence>
<feature type="transmembrane region" description="Helical" evidence="1">
    <location>
        <begin position="61"/>
        <end position="79"/>
    </location>
</feature>
<evidence type="ECO:0000313" key="2">
    <source>
        <dbReference type="EMBL" id="SCC38645.1"/>
    </source>
</evidence>
<gene>
    <name evidence="2" type="ORF">GA0061070_102061</name>
</gene>
<evidence type="ECO:0000256" key="1">
    <source>
        <dbReference type="SAM" id="Phobius"/>
    </source>
</evidence>
<dbReference type="InterPro" id="IPR021318">
    <property type="entry name" value="DUF2919"/>
</dbReference>
<protein>
    <recommendedName>
        <fullName evidence="4">DUF2919 family protein</fullName>
    </recommendedName>
</protein>
<proteinExistence type="predicted"/>
<organism evidence="2 3">
    <name type="scientific">Kosakonia oryziphila</name>
    <dbReference type="NCBI Taxonomy" id="1005667"/>
    <lineage>
        <taxon>Bacteria</taxon>
        <taxon>Pseudomonadati</taxon>
        <taxon>Pseudomonadota</taxon>
        <taxon>Gammaproteobacteria</taxon>
        <taxon>Enterobacterales</taxon>
        <taxon>Enterobacteriaceae</taxon>
        <taxon>Kosakonia</taxon>
    </lineage>
</organism>
<keyword evidence="1" id="KW-0472">Membrane</keyword>
<evidence type="ECO:0000313" key="3">
    <source>
        <dbReference type="Proteomes" id="UP000198515"/>
    </source>
</evidence>
<keyword evidence="1" id="KW-1133">Transmembrane helix</keyword>
<name>A0A1C4E563_9ENTR</name>
<feature type="transmembrane region" description="Helical" evidence="1">
    <location>
        <begin position="21"/>
        <end position="41"/>
    </location>
</feature>
<feature type="transmembrane region" description="Helical" evidence="1">
    <location>
        <begin position="116"/>
        <end position="135"/>
    </location>
</feature>
<dbReference type="AlphaFoldDB" id="A0A1C4E563"/>
<feature type="transmembrane region" description="Helical" evidence="1">
    <location>
        <begin position="91"/>
        <end position="110"/>
    </location>
</feature>
<keyword evidence="3" id="KW-1185">Reference proteome</keyword>
<dbReference type="OrthoDB" id="6314776at2"/>